<dbReference type="RefSeq" id="WP_185732816.1">
    <property type="nucleotide sequence ID" value="NZ_BHYK01000028.1"/>
</dbReference>
<dbReference type="GO" id="GO:0005886">
    <property type="term" value="C:plasma membrane"/>
    <property type="evidence" value="ECO:0007669"/>
    <property type="project" value="TreeGrafter"/>
</dbReference>
<evidence type="ECO:0000256" key="4">
    <source>
        <dbReference type="ARBA" id="ARBA00022989"/>
    </source>
</evidence>
<evidence type="ECO:0000256" key="6">
    <source>
        <dbReference type="SAM" id="Phobius"/>
    </source>
</evidence>
<dbReference type="Pfam" id="PF01566">
    <property type="entry name" value="Nramp"/>
    <property type="match status" value="1"/>
</dbReference>
<evidence type="ECO:0000256" key="3">
    <source>
        <dbReference type="ARBA" id="ARBA00022692"/>
    </source>
</evidence>
<proteinExistence type="predicted"/>
<feature type="transmembrane region" description="Helical" evidence="6">
    <location>
        <begin position="90"/>
        <end position="109"/>
    </location>
</feature>
<dbReference type="PANTHER" id="PTHR11706">
    <property type="entry name" value="SOLUTE CARRIER PROTEIN FAMILY 11 MEMBER"/>
    <property type="match status" value="1"/>
</dbReference>
<dbReference type="EMBL" id="BHYK01000028">
    <property type="protein sequence ID" value="GCD12175.1"/>
    <property type="molecule type" value="Genomic_DNA"/>
</dbReference>
<feature type="transmembrane region" description="Helical" evidence="6">
    <location>
        <begin position="48"/>
        <end position="67"/>
    </location>
</feature>
<dbReference type="GO" id="GO:0034755">
    <property type="term" value="P:iron ion transmembrane transport"/>
    <property type="evidence" value="ECO:0007669"/>
    <property type="project" value="TreeGrafter"/>
</dbReference>
<feature type="transmembrane region" description="Helical" evidence="6">
    <location>
        <begin position="368"/>
        <end position="385"/>
    </location>
</feature>
<protein>
    <submittedName>
        <fullName evidence="7">Mn transporter</fullName>
    </submittedName>
</protein>
<keyword evidence="8" id="KW-1185">Reference proteome</keyword>
<feature type="transmembrane region" description="Helical" evidence="6">
    <location>
        <begin position="155"/>
        <end position="172"/>
    </location>
</feature>
<accession>A0A401URK9</accession>
<dbReference type="NCBIfam" id="NF037982">
    <property type="entry name" value="Nramp_1"/>
    <property type="match status" value="1"/>
</dbReference>
<evidence type="ECO:0000256" key="2">
    <source>
        <dbReference type="ARBA" id="ARBA00022448"/>
    </source>
</evidence>
<comment type="subcellular location">
    <subcellularLocation>
        <location evidence="1">Membrane</location>
        <topology evidence="1">Multi-pass membrane protein</topology>
    </subcellularLocation>
</comment>
<feature type="transmembrane region" description="Helical" evidence="6">
    <location>
        <begin position="337"/>
        <end position="356"/>
    </location>
</feature>
<feature type="transmembrane region" description="Helical" evidence="6">
    <location>
        <begin position="293"/>
        <end position="317"/>
    </location>
</feature>
<evidence type="ECO:0000313" key="8">
    <source>
        <dbReference type="Proteomes" id="UP000287872"/>
    </source>
</evidence>
<dbReference type="GO" id="GO:0005384">
    <property type="term" value="F:manganese ion transmembrane transporter activity"/>
    <property type="evidence" value="ECO:0007669"/>
    <property type="project" value="TreeGrafter"/>
</dbReference>
<keyword evidence="2" id="KW-0813">Transport</keyword>
<keyword evidence="5 6" id="KW-0472">Membrane</keyword>
<feature type="transmembrane region" description="Helical" evidence="6">
    <location>
        <begin position="405"/>
        <end position="424"/>
    </location>
</feature>
<dbReference type="PANTHER" id="PTHR11706:SF33">
    <property type="entry name" value="NATURAL RESISTANCE-ASSOCIATED MACROPHAGE PROTEIN 2"/>
    <property type="match status" value="1"/>
</dbReference>
<evidence type="ECO:0000256" key="1">
    <source>
        <dbReference type="ARBA" id="ARBA00004141"/>
    </source>
</evidence>
<feature type="transmembrane region" description="Helical" evidence="6">
    <location>
        <begin position="129"/>
        <end position="148"/>
    </location>
</feature>
<dbReference type="AlphaFoldDB" id="A0A401URK9"/>
<keyword evidence="3 6" id="KW-0812">Transmembrane</keyword>
<dbReference type="InterPro" id="IPR001046">
    <property type="entry name" value="NRAMP_fam"/>
</dbReference>
<gene>
    <name evidence="7" type="ORF">Ctaglu_37980</name>
</gene>
<comment type="caution">
    <text evidence="7">The sequence shown here is derived from an EMBL/GenBank/DDBJ whole genome shotgun (WGS) entry which is preliminary data.</text>
</comment>
<evidence type="ECO:0000256" key="5">
    <source>
        <dbReference type="ARBA" id="ARBA00023136"/>
    </source>
</evidence>
<reference evidence="7 8" key="1">
    <citation type="submission" date="2018-11" db="EMBL/GenBank/DDBJ databases">
        <title>Genome sequencing and assembly of Clostridium tagluense strain A121.</title>
        <authorList>
            <person name="Murakami T."/>
            <person name="Segawa T."/>
            <person name="Shcherbakova V.A."/>
            <person name="Mori H."/>
            <person name="Yoshimura Y."/>
        </authorList>
    </citation>
    <scope>NUCLEOTIDE SEQUENCE [LARGE SCALE GENOMIC DNA]</scope>
    <source>
        <strain evidence="7 8">A121</strain>
    </source>
</reference>
<name>A0A401URK9_9CLOT</name>
<keyword evidence="4 6" id="KW-1133">Transmembrane helix</keyword>
<organism evidence="7 8">
    <name type="scientific">Clostridium tagluense</name>
    <dbReference type="NCBI Taxonomy" id="360422"/>
    <lineage>
        <taxon>Bacteria</taxon>
        <taxon>Bacillati</taxon>
        <taxon>Bacillota</taxon>
        <taxon>Clostridia</taxon>
        <taxon>Eubacteriales</taxon>
        <taxon>Clostridiaceae</taxon>
        <taxon>Clostridium</taxon>
    </lineage>
</organism>
<feature type="transmembrane region" description="Helical" evidence="6">
    <location>
        <begin position="12"/>
        <end position="28"/>
    </location>
</feature>
<sequence length="429" mass="46354">MSEKTNSNKKPWLVSFMVFLSVLGPGLITGSVDNDAGGISAYSVAGAHYGYLLLWTLIPCFIALLVVQEMNARMGIVTQKGLADLIRENFGVKVTFFIFLGLLVADIGNTATEFAGIAGSLQVFNLSKYVSVPIAVILVWLLVVKGTYKSVEKIFLVFSVFLLSYVFSALLARPDWHQIGTSLINPIPSFNGAHGEGIDAAWISTVIGLIGTTIAPWMQFYMQSSVIEKGIKISEYKYELMDVILGCSVTVVVAFFIIVACAATLNKQGITIYEAKDAAMALKPLAGDLASSIFAFGLLVASVFSATILPLATAFYICEAFGFEAGIGKTMKEAPEFYGLFTAIIIIGAIIILIPGSPLLQISLGSQVINGMLLPVVLICMMLMVNKKDLMGEYTNNKFKNWVGWVTIVILIALTTVLLFQAIIKILGF</sequence>
<evidence type="ECO:0000313" key="7">
    <source>
        <dbReference type="EMBL" id="GCD12175.1"/>
    </source>
</evidence>
<dbReference type="Proteomes" id="UP000287872">
    <property type="component" value="Unassembled WGS sequence"/>
</dbReference>
<feature type="transmembrane region" description="Helical" evidence="6">
    <location>
        <begin position="243"/>
        <end position="265"/>
    </location>
</feature>
<dbReference type="GO" id="GO:0015086">
    <property type="term" value="F:cadmium ion transmembrane transporter activity"/>
    <property type="evidence" value="ECO:0007669"/>
    <property type="project" value="TreeGrafter"/>
</dbReference>
<feature type="transmembrane region" description="Helical" evidence="6">
    <location>
        <begin position="200"/>
        <end position="222"/>
    </location>
</feature>